<dbReference type="PANTHER" id="PTHR31901:SF9">
    <property type="entry name" value="GH3 DOMAIN-CONTAINING PROTEIN"/>
    <property type="match status" value="1"/>
</dbReference>
<comment type="caution">
    <text evidence="3">The sequence shown here is derived from an EMBL/GenBank/DDBJ whole genome shotgun (WGS) entry which is preliminary data.</text>
</comment>
<accession>A0A9X5C9R3</accession>
<evidence type="ECO:0000259" key="1">
    <source>
        <dbReference type="Pfam" id="PF23571"/>
    </source>
</evidence>
<dbReference type="Pfam" id="PF23572">
    <property type="entry name" value="GH3_C"/>
    <property type="match status" value="1"/>
</dbReference>
<dbReference type="AlphaFoldDB" id="A0A9X5C9R3"/>
<dbReference type="InterPro" id="IPR055377">
    <property type="entry name" value="GH3_M"/>
</dbReference>
<dbReference type="EMBL" id="VIRB01000024">
    <property type="protein sequence ID" value="NDO67536.1"/>
    <property type="molecule type" value="Genomic_DNA"/>
</dbReference>
<evidence type="ECO:0000313" key="3">
    <source>
        <dbReference type="EMBL" id="NDO67536.1"/>
    </source>
</evidence>
<dbReference type="OrthoDB" id="614636at2"/>
<dbReference type="Pfam" id="PF23571">
    <property type="entry name" value="GH3_M"/>
    <property type="match status" value="1"/>
</dbReference>
<gene>
    <name evidence="3" type="ORF">FMM80_01850</name>
</gene>
<evidence type="ECO:0000313" key="4">
    <source>
        <dbReference type="Proteomes" id="UP000474104"/>
    </source>
</evidence>
<dbReference type="InterPro" id="IPR004993">
    <property type="entry name" value="GH3"/>
</dbReference>
<evidence type="ECO:0000259" key="2">
    <source>
        <dbReference type="Pfam" id="PF23572"/>
    </source>
</evidence>
<dbReference type="Proteomes" id="UP000474104">
    <property type="component" value="Unassembled WGS sequence"/>
</dbReference>
<feature type="domain" description="GH3 C-terminal" evidence="2">
    <location>
        <begin position="426"/>
        <end position="535"/>
    </location>
</feature>
<dbReference type="PANTHER" id="PTHR31901">
    <property type="entry name" value="GH3 DOMAIN-CONTAINING PROTEIN"/>
    <property type="match status" value="1"/>
</dbReference>
<protein>
    <submittedName>
        <fullName evidence="3">GH3 auxin-responsive promoter family protein</fullName>
    </submittedName>
</protein>
<proteinExistence type="predicted"/>
<dbReference type="InterPro" id="IPR055378">
    <property type="entry name" value="GH3_C"/>
</dbReference>
<dbReference type="RefSeq" id="WP_004068902.1">
    <property type="nucleotide sequence ID" value="NZ_VIRB01000024.1"/>
</dbReference>
<sequence length="552" mass="63493">MKTDYGRLGGEALKRLEESAQGADAAQTKFLLDWLNENKDTEFGKRHGFAQINSPWEYQDKVPLFSYEDYARDIERIIDGEKNILTARDAVYFCVSSGTVSDEKYIPLTGYDLEAHYIFMYGAVFGQIRDYYKELSEKDIFGKIFQTGEFAKTYMPDGRMSGIRSSCVYQWLDENGGFDASDYCVPKEILFPETPEDKLYLKVRFALAERNITAIHGVFINRIAGVTEYILHNWELLLNDIEYGTVSVEIPEEQRRYIAGKLPPDPERAGELRRIPRENLSDGIIGKIWKNVKYILAIGGDCFSYYTGKMRGYAGDIPLHHFVYAASEGVFGLAEHVDSPDRYMLLPESVFFEFMPVGEDKRPLLMGEVEIGGKYELIVTNRSGLYRYRLGDVVRVVGRHKKAPVVKFCYRRNQVINVAGEKSNRQQLDTAVKRFAGLTRTEVVEYCVREDFSGIAPGYLFYMECRNAPRNVAGIFERCMCEANPEYRACRNTREIKPLRIEYLREGSFKRYERMLAESGREMAQSKIPHFLNTEEKKKFFAAQVMGGEEKV</sequence>
<dbReference type="GO" id="GO:0016881">
    <property type="term" value="F:acid-amino acid ligase activity"/>
    <property type="evidence" value="ECO:0007669"/>
    <property type="project" value="TreeGrafter"/>
</dbReference>
<dbReference type="GO" id="GO:0005737">
    <property type="term" value="C:cytoplasm"/>
    <property type="evidence" value="ECO:0007669"/>
    <property type="project" value="TreeGrafter"/>
</dbReference>
<name>A0A9X5C9R3_9FIRM</name>
<dbReference type="Pfam" id="PF03321">
    <property type="entry name" value="GH3"/>
    <property type="match status" value="1"/>
</dbReference>
<organism evidence="3 4">
    <name type="scientific">Schaedlerella arabinosiphila</name>
    <dbReference type="NCBI Taxonomy" id="2044587"/>
    <lineage>
        <taxon>Bacteria</taxon>
        <taxon>Bacillati</taxon>
        <taxon>Bacillota</taxon>
        <taxon>Clostridia</taxon>
        <taxon>Lachnospirales</taxon>
        <taxon>Lachnospiraceae</taxon>
        <taxon>Schaedlerella</taxon>
    </lineage>
</organism>
<feature type="domain" description="GH3 middle" evidence="1">
    <location>
        <begin position="343"/>
        <end position="411"/>
    </location>
</feature>
<reference evidence="3 4" key="1">
    <citation type="submission" date="2019-07" db="EMBL/GenBank/DDBJ databases">
        <title>Draft genome sequences of 15 bacterial species constituting the stable defined intestinal microbiota of the GM15 gnotobiotic mouse model.</title>
        <authorList>
            <person name="Elie C."/>
            <person name="Mathieu A."/>
            <person name="Saliou A."/>
            <person name="Darnaud M."/>
            <person name="Leulier F."/>
            <person name="Tamellini A."/>
        </authorList>
    </citation>
    <scope>NUCLEOTIDE SEQUENCE [LARGE SCALE GENOMIC DNA]</scope>
    <source>
        <strain evidence="4">ASF 502</strain>
    </source>
</reference>